<reference evidence="3" key="1">
    <citation type="journal article" date="2011" name="J. Bacteriol.">
        <title>Genome sequences of eight morphologically diverse alphaproteobacteria.</title>
        <authorList>
            <consortium name="US DOE Joint Genome Institute"/>
            <person name="Brown P.J."/>
            <person name="Kysela D.T."/>
            <person name="Buechlein A."/>
            <person name="Hemmerich C."/>
            <person name="Brun Y.V."/>
        </authorList>
    </citation>
    <scope>NUCLEOTIDE SEQUENCE [LARGE SCALE GENOMIC DNA]</scope>
    <source>
        <strain evidence="3">ATCC 15264 / DSM 4735 / LMG 14903 / NBRC 16000 / CB 81</strain>
    </source>
</reference>
<dbReference type="RefSeq" id="WP_013267664.1">
    <property type="nucleotide sequence ID" value="NC_014375.1"/>
</dbReference>
<dbReference type="BioCyc" id="BSUB633149:G1GM8-243-MONOMER"/>
<dbReference type="KEGG" id="bsb:Bresu_0245"/>
<dbReference type="GO" id="GO:0016491">
    <property type="term" value="F:oxidoreductase activity"/>
    <property type="evidence" value="ECO:0007669"/>
    <property type="project" value="InterPro"/>
</dbReference>
<dbReference type="PANTHER" id="PTHR30543">
    <property type="entry name" value="CHROMATE REDUCTASE"/>
    <property type="match status" value="1"/>
</dbReference>
<dbReference type="GO" id="GO:0005829">
    <property type="term" value="C:cytosol"/>
    <property type="evidence" value="ECO:0007669"/>
    <property type="project" value="TreeGrafter"/>
</dbReference>
<evidence type="ECO:0000313" key="2">
    <source>
        <dbReference type="EMBL" id="ADK99559.1"/>
    </source>
</evidence>
<dbReference type="AlphaFoldDB" id="D9QJ35"/>
<name>D9QJ35_BRESC</name>
<dbReference type="Pfam" id="PF03358">
    <property type="entry name" value="FMN_red"/>
    <property type="match status" value="1"/>
</dbReference>
<dbReference type="OrthoDB" id="9812295at2"/>
<sequence>MALKLNVIFCSTRPSRAGTPVAEWVDRFAREQGAFEVEMVDLAAFDLPLFDEAAHPAQNRYEHAHTKRWSASVAPADAFVFVTPEYDYFAPAAVINAIQCLYHEWTYKPAAVVSYGGVSGGLRSSQTLRGLLGNLNMMAIAQAVPVPFFTNFIGDDGVFNPNEQTVAGTTTMLKELHKWAVALKPMREPQASA</sequence>
<proteinExistence type="predicted"/>
<keyword evidence="3" id="KW-1185">Reference proteome</keyword>
<protein>
    <submittedName>
        <fullName evidence="2">NADPH-dependent FMN reductase</fullName>
    </submittedName>
</protein>
<dbReference type="SUPFAM" id="SSF52218">
    <property type="entry name" value="Flavoproteins"/>
    <property type="match status" value="1"/>
</dbReference>
<dbReference type="STRING" id="633149.Bresu_0245"/>
<dbReference type="InParanoid" id="D9QJ35"/>
<dbReference type="EMBL" id="CP002102">
    <property type="protein sequence ID" value="ADK99559.1"/>
    <property type="molecule type" value="Genomic_DNA"/>
</dbReference>
<accession>D9QJ35</accession>
<dbReference type="eggNOG" id="COG0431">
    <property type="taxonomic scope" value="Bacteria"/>
</dbReference>
<dbReference type="GO" id="GO:0010181">
    <property type="term" value="F:FMN binding"/>
    <property type="evidence" value="ECO:0007669"/>
    <property type="project" value="TreeGrafter"/>
</dbReference>
<dbReference type="Proteomes" id="UP000002696">
    <property type="component" value="Chromosome"/>
</dbReference>
<organism evidence="2 3">
    <name type="scientific">Brevundimonas subvibrioides (strain ATCC 15264 / DSM 4735 / LMG 14903 / NBRC 16000 / CB 81)</name>
    <name type="common">Caulobacter subvibrioides</name>
    <dbReference type="NCBI Taxonomy" id="633149"/>
    <lineage>
        <taxon>Bacteria</taxon>
        <taxon>Pseudomonadati</taxon>
        <taxon>Pseudomonadota</taxon>
        <taxon>Alphaproteobacteria</taxon>
        <taxon>Caulobacterales</taxon>
        <taxon>Caulobacteraceae</taxon>
        <taxon>Brevundimonas</taxon>
    </lineage>
</organism>
<dbReference type="HOGENOM" id="CLU_055322_2_2_5"/>
<evidence type="ECO:0000313" key="3">
    <source>
        <dbReference type="Proteomes" id="UP000002696"/>
    </source>
</evidence>
<dbReference type="InterPro" id="IPR005025">
    <property type="entry name" value="FMN_Rdtase-like_dom"/>
</dbReference>
<dbReference type="InterPro" id="IPR029039">
    <property type="entry name" value="Flavoprotein-like_sf"/>
</dbReference>
<dbReference type="Gene3D" id="3.40.50.360">
    <property type="match status" value="1"/>
</dbReference>
<dbReference type="InterPro" id="IPR050712">
    <property type="entry name" value="NAD(P)H-dep_reductase"/>
</dbReference>
<gene>
    <name evidence="2" type="ordered locus">Bresu_0245</name>
</gene>
<dbReference type="PANTHER" id="PTHR30543:SF21">
    <property type="entry name" value="NAD(P)H-DEPENDENT FMN REDUCTASE LOT6"/>
    <property type="match status" value="1"/>
</dbReference>
<feature type="domain" description="NADPH-dependent FMN reductase-like" evidence="1">
    <location>
        <begin position="4"/>
        <end position="149"/>
    </location>
</feature>
<evidence type="ECO:0000259" key="1">
    <source>
        <dbReference type="Pfam" id="PF03358"/>
    </source>
</evidence>